<accession>A0A655UNB7</accession>
<proteinExistence type="predicted"/>
<dbReference type="Proteomes" id="UP000041770">
    <property type="component" value="Unassembled WGS sequence"/>
</dbReference>
<sequence length="39" mass="4422">MEKTAHWSVYLYHGSSNSAHGFLLHRQSEPSPQLVPETV</sequence>
<name>A0A655UNB7_VIBCL</name>
<evidence type="ECO:0000313" key="1">
    <source>
        <dbReference type="EMBL" id="CSD31994.1"/>
    </source>
</evidence>
<gene>
    <name evidence="1" type="ORF">ERS013200_03881</name>
</gene>
<dbReference type="AlphaFoldDB" id="A0A655UNB7"/>
<protein>
    <submittedName>
        <fullName evidence="1">Uncharacterized protein</fullName>
    </submittedName>
</protein>
<organism evidence="1 2">
    <name type="scientific">Vibrio cholerae</name>
    <dbReference type="NCBI Taxonomy" id="666"/>
    <lineage>
        <taxon>Bacteria</taxon>
        <taxon>Pseudomonadati</taxon>
        <taxon>Pseudomonadota</taxon>
        <taxon>Gammaproteobacteria</taxon>
        <taxon>Vibrionales</taxon>
        <taxon>Vibrionaceae</taxon>
        <taxon>Vibrio</taxon>
    </lineage>
</organism>
<evidence type="ECO:0000313" key="2">
    <source>
        <dbReference type="Proteomes" id="UP000041770"/>
    </source>
</evidence>
<reference evidence="1 2" key="1">
    <citation type="submission" date="2015-07" db="EMBL/GenBank/DDBJ databases">
        <authorList>
            <consortium name="Pathogen Informatics"/>
        </authorList>
    </citation>
    <scope>NUCLEOTIDE SEQUENCE [LARGE SCALE GENOMIC DNA]</scope>
    <source>
        <strain evidence="1 2">A316</strain>
    </source>
</reference>
<dbReference type="EMBL" id="CWQY01000049">
    <property type="protein sequence ID" value="CSD31994.1"/>
    <property type="molecule type" value="Genomic_DNA"/>
</dbReference>